<feature type="transmembrane region" description="Helical" evidence="1">
    <location>
        <begin position="22"/>
        <end position="43"/>
    </location>
</feature>
<evidence type="ECO:0000313" key="2">
    <source>
        <dbReference type="EMBL" id="MBB1485274.1"/>
    </source>
</evidence>
<dbReference type="Proteomes" id="UP000565262">
    <property type="component" value="Unassembled WGS sequence"/>
</dbReference>
<keyword evidence="3" id="KW-1185">Reference proteome</keyword>
<keyword evidence="1" id="KW-0472">Membrane</keyword>
<comment type="caution">
    <text evidence="2">The sequence shown here is derived from an EMBL/GenBank/DDBJ whole genome shotgun (WGS) entry which is preliminary data.</text>
</comment>
<organism evidence="2 3">
    <name type="scientific">Oceanospirillum sediminis</name>
    <dbReference type="NCBI Taxonomy" id="2760088"/>
    <lineage>
        <taxon>Bacteria</taxon>
        <taxon>Pseudomonadati</taxon>
        <taxon>Pseudomonadota</taxon>
        <taxon>Gammaproteobacteria</taxon>
        <taxon>Oceanospirillales</taxon>
        <taxon>Oceanospirillaceae</taxon>
        <taxon>Oceanospirillum</taxon>
    </lineage>
</organism>
<sequence length="128" mass="14520">MELYSQTCPVLSMEKSQAHVRYSLFVLVLPVFFILPLAMFSLWESWSLLNKMPAVNTMNLYSSQFFRADGASLYAWSLLIQGCCQLIFVLLTVAGYWLVKRSLTLMAYLVLLSSVVLQWQLPSLVAGV</sequence>
<proteinExistence type="predicted"/>
<gene>
    <name evidence="2" type="ORF">H4O21_01395</name>
</gene>
<evidence type="ECO:0000256" key="1">
    <source>
        <dbReference type="SAM" id="Phobius"/>
    </source>
</evidence>
<name>A0A839IKM1_9GAMM</name>
<feature type="transmembrane region" description="Helical" evidence="1">
    <location>
        <begin position="73"/>
        <end position="98"/>
    </location>
</feature>
<accession>A0A839IKM1</accession>
<keyword evidence="1" id="KW-1133">Transmembrane helix</keyword>
<dbReference type="RefSeq" id="WP_182807041.1">
    <property type="nucleotide sequence ID" value="NZ_JACJFM010000001.1"/>
</dbReference>
<reference evidence="2 3" key="1">
    <citation type="submission" date="2020-08" db="EMBL/GenBank/DDBJ databases">
        <title>Oceanospirillum sp. nov. isolated from marine sediment.</title>
        <authorList>
            <person name="Ji X."/>
        </authorList>
    </citation>
    <scope>NUCLEOTIDE SEQUENCE [LARGE SCALE GENOMIC DNA]</scope>
    <source>
        <strain evidence="2 3">D5</strain>
    </source>
</reference>
<keyword evidence="1" id="KW-0812">Transmembrane</keyword>
<dbReference type="EMBL" id="JACJFM010000001">
    <property type="protein sequence ID" value="MBB1485274.1"/>
    <property type="molecule type" value="Genomic_DNA"/>
</dbReference>
<evidence type="ECO:0000313" key="3">
    <source>
        <dbReference type="Proteomes" id="UP000565262"/>
    </source>
</evidence>
<dbReference type="AlphaFoldDB" id="A0A839IKM1"/>
<protein>
    <submittedName>
        <fullName evidence="2">Uncharacterized protein</fullName>
    </submittedName>
</protein>